<gene>
    <name evidence="1" type="ORF">CPE01_01760</name>
</gene>
<organism evidence="1 2">
    <name type="scientific">Cellulomonas persica</name>
    <dbReference type="NCBI Taxonomy" id="76861"/>
    <lineage>
        <taxon>Bacteria</taxon>
        <taxon>Bacillati</taxon>
        <taxon>Actinomycetota</taxon>
        <taxon>Actinomycetes</taxon>
        <taxon>Micrococcales</taxon>
        <taxon>Cellulomonadaceae</taxon>
        <taxon>Cellulomonas</taxon>
    </lineage>
</organism>
<sequence length="77" mass="8327">MLAHVPGAQLGLELDFHAPILPIPTDNSPATRLLLGREVAYREQPWGRASRWRQAGQARSATVDAVTGEGSDVVPVR</sequence>
<accession>A0A510UP54</accession>
<evidence type="ECO:0008006" key="3">
    <source>
        <dbReference type="Google" id="ProtNLM"/>
    </source>
</evidence>
<keyword evidence="2" id="KW-1185">Reference proteome</keyword>
<comment type="caution">
    <text evidence="1">The sequence shown here is derived from an EMBL/GenBank/DDBJ whole genome shotgun (WGS) entry which is preliminary data.</text>
</comment>
<dbReference type="EMBL" id="BJUA01000001">
    <property type="protein sequence ID" value="GEK16443.1"/>
    <property type="molecule type" value="Genomic_DNA"/>
</dbReference>
<evidence type="ECO:0000313" key="2">
    <source>
        <dbReference type="Proteomes" id="UP000321386"/>
    </source>
</evidence>
<dbReference type="Proteomes" id="UP000321386">
    <property type="component" value="Unassembled WGS sequence"/>
</dbReference>
<protein>
    <recommendedName>
        <fullName evidence="3">Thioesterase domain-containing protein</fullName>
    </recommendedName>
</protein>
<name>A0A510UP54_9CELL</name>
<evidence type="ECO:0000313" key="1">
    <source>
        <dbReference type="EMBL" id="GEK16443.1"/>
    </source>
</evidence>
<reference evidence="1 2" key="1">
    <citation type="submission" date="2019-07" db="EMBL/GenBank/DDBJ databases">
        <title>Whole genome shotgun sequence of Cellulomonas persica NBRC 101101.</title>
        <authorList>
            <person name="Hosoyama A."/>
            <person name="Uohara A."/>
            <person name="Ohji S."/>
            <person name="Ichikawa N."/>
        </authorList>
    </citation>
    <scope>NUCLEOTIDE SEQUENCE [LARGE SCALE GENOMIC DNA]</scope>
    <source>
        <strain evidence="1 2">NBRC 101101</strain>
    </source>
</reference>
<dbReference type="AlphaFoldDB" id="A0A510UP54"/>
<proteinExistence type="predicted"/>